<comment type="similarity">
    <text evidence="1 5">Belongs to the N(4)/N(6)-methyltransferase family.</text>
</comment>
<reference evidence="7" key="1">
    <citation type="journal article" date="2020" name="J. ISSAAS">
        <title>Lactobacilli and other gastrointestinal microbiota of Peromyscus leucopus, reservoir host for agents of Lyme disease and other zoonoses in North America.</title>
        <authorList>
            <person name="Milovic A."/>
            <person name="Bassam K."/>
            <person name="Shao H."/>
            <person name="Chatzistamou I."/>
            <person name="Tufts D.M."/>
            <person name="Diuk-Wasser M."/>
            <person name="Barbour A.G."/>
        </authorList>
    </citation>
    <scope>NUCLEOTIDE SEQUENCE</scope>
    <source>
        <strain evidence="7">LL90</strain>
    </source>
</reference>
<accession>A0A6G8F2I5</accession>
<dbReference type="InterPro" id="IPR001091">
    <property type="entry name" value="RM_Methyltransferase"/>
</dbReference>
<protein>
    <recommendedName>
        <fullName evidence="5">Methyltransferase</fullName>
        <ecNumber evidence="5">2.1.1.-</ecNumber>
    </recommendedName>
</protein>
<dbReference type="InterPro" id="IPR015840">
    <property type="entry name" value="DNA_MeTrfase_ParB"/>
</dbReference>
<dbReference type="InterPro" id="IPR036086">
    <property type="entry name" value="ParB/Sulfiredoxin_sf"/>
</dbReference>
<dbReference type="PRINTS" id="PR00508">
    <property type="entry name" value="S21N4MTFRASE"/>
</dbReference>
<dbReference type="GO" id="GO:0005694">
    <property type="term" value="C:chromosome"/>
    <property type="evidence" value="ECO:0007669"/>
    <property type="project" value="TreeGrafter"/>
</dbReference>
<dbReference type="InterPro" id="IPR029063">
    <property type="entry name" value="SAM-dependent_MTases_sf"/>
</dbReference>
<dbReference type="GO" id="GO:0032259">
    <property type="term" value="P:methylation"/>
    <property type="evidence" value="ECO:0007669"/>
    <property type="project" value="UniProtKB-KW"/>
</dbReference>
<dbReference type="PANTHER" id="PTHR33375:SF1">
    <property type="entry name" value="CHROMOSOME-PARTITIONING PROTEIN PARB-RELATED"/>
    <property type="match status" value="1"/>
</dbReference>
<evidence type="ECO:0000256" key="2">
    <source>
        <dbReference type="ARBA" id="ARBA00022603"/>
    </source>
</evidence>
<comment type="catalytic activity">
    <reaction evidence="4">
        <text>a 2'-deoxyadenosine in DNA + S-adenosyl-L-methionine = an N(6)-methyl-2'-deoxyadenosine in DNA + S-adenosyl-L-homocysteine + H(+)</text>
        <dbReference type="Rhea" id="RHEA:15197"/>
        <dbReference type="Rhea" id="RHEA-COMP:12418"/>
        <dbReference type="Rhea" id="RHEA-COMP:12419"/>
        <dbReference type="ChEBI" id="CHEBI:15378"/>
        <dbReference type="ChEBI" id="CHEBI:57856"/>
        <dbReference type="ChEBI" id="CHEBI:59789"/>
        <dbReference type="ChEBI" id="CHEBI:90615"/>
        <dbReference type="ChEBI" id="CHEBI:90616"/>
        <dbReference type="EC" id="2.1.1.72"/>
    </reaction>
</comment>
<dbReference type="SUPFAM" id="SSF110849">
    <property type="entry name" value="ParB/Sulfiredoxin"/>
    <property type="match status" value="1"/>
</dbReference>
<gene>
    <name evidence="7" type="ORF">PlAlph_3550</name>
</gene>
<sequence length="443" mass="50328">MNEKVKLKVEYVKLEELIPFELNARTHSKEQVGQIVNSIGEFDFVNPILVGVDNMIIAGHGRLLAAKKAGLKTVPIIRLPHLDYNQCMALSLADNKITDNAGWDEEKIVEILGKLEDAHFNIDILGFSNKELENYRDEFETNDEDLVFENEVPDFVEKPVARRGDVWILGDHRLLCGDATSQTDVEKVLDGEKAQMVFTDPPYNVNYGNALRDKLAGKEGERSILNDNLGEGFPAFLYDFCCNILEVNVGSFYICMGGSELHTLYQAFTAAGGKWEAYIVWVKDKFTLSRSKHQHQHEWILFGNPYEEQHEEILLGAKPGTAPAWYGGRNQTDVWEFPRPQKSALHPTMKPIALVERAIRNSSRVTDIVLDTFGGSGSTLIACEKSGRRCRMIELDEKYVDVIIKRWEEYSRKKAVHEQTGKSYDALKIEREKEETLTEKSPK</sequence>
<organism evidence="7">
    <name type="scientific">uncultured Alphaproteobacteria bacterium</name>
    <dbReference type="NCBI Taxonomy" id="91750"/>
    <lineage>
        <taxon>Bacteria</taxon>
        <taxon>Pseudomonadati</taxon>
        <taxon>Pseudomonadota</taxon>
        <taxon>Alphaproteobacteria</taxon>
        <taxon>environmental samples</taxon>
    </lineage>
</organism>
<evidence type="ECO:0000256" key="3">
    <source>
        <dbReference type="ARBA" id="ARBA00022679"/>
    </source>
</evidence>
<dbReference type="GO" id="GO:0008170">
    <property type="term" value="F:N-methyltransferase activity"/>
    <property type="evidence" value="ECO:0007669"/>
    <property type="project" value="InterPro"/>
</dbReference>
<dbReference type="GO" id="GO:0007059">
    <property type="term" value="P:chromosome segregation"/>
    <property type="evidence" value="ECO:0007669"/>
    <property type="project" value="TreeGrafter"/>
</dbReference>
<dbReference type="GO" id="GO:0009007">
    <property type="term" value="F:site-specific DNA-methyltransferase (adenine-specific) activity"/>
    <property type="evidence" value="ECO:0007669"/>
    <property type="project" value="UniProtKB-EC"/>
</dbReference>
<dbReference type="SMART" id="SM00470">
    <property type="entry name" value="ParB"/>
    <property type="match status" value="1"/>
</dbReference>
<dbReference type="Gene3D" id="3.90.1530.10">
    <property type="entry name" value="Conserved hypothetical protein from pyrococcus furiosus pfu- 392566-001, ParB domain"/>
    <property type="match status" value="1"/>
</dbReference>
<name>A0A6G8F2I5_9PROT</name>
<dbReference type="EC" id="2.1.1.-" evidence="5"/>
<dbReference type="AlphaFoldDB" id="A0A6G8F2I5"/>
<evidence type="ECO:0000313" key="7">
    <source>
        <dbReference type="EMBL" id="QIM10463.1"/>
    </source>
</evidence>
<evidence type="ECO:0000256" key="4">
    <source>
        <dbReference type="ARBA" id="ARBA00047942"/>
    </source>
</evidence>
<dbReference type="GO" id="GO:0003677">
    <property type="term" value="F:DNA binding"/>
    <property type="evidence" value="ECO:0007669"/>
    <property type="project" value="InterPro"/>
</dbReference>
<dbReference type="GO" id="GO:0045881">
    <property type="term" value="P:positive regulation of sporulation resulting in formation of a cellular spore"/>
    <property type="evidence" value="ECO:0007669"/>
    <property type="project" value="TreeGrafter"/>
</dbReference>
<dbReference type="PROSITE" id="PS00092">
    <property type="entry name" value="N6_MTASE"/>
    <property type="match status" value="1"/>
</dbReference>
<dbReference type="Pfam" id="PF02195">
    <property type="entry name" value="ParB_N"/>
    <property type="match status" value="1"/>
</dbReference>
<dbReference type="InterPro" id="IPR003115">
    <property type="entry name" value="ParB_N"/>
</dbReference>
<dbReference type="InterPro" id="IPR002052">
    <property type="entry name" value="DNA_methylase_N6_adenine_CS"/>
</dbReference>
<evidence type="ECO:0000256" key="5">
    <source>
        <dbReference type="RuleBase" id="RU362026"/>
    </source>
</evidence>
<dbReference type="CDD" id="cd16403">
    <property type="entry name" value="ParB_N_like_MT"/>
    <property type="match status" value="1"/>
</dbReference>
<keyword evidence="2 7" id="KW-0489">Methyltransferase</keyword>
<proteinExistence type="inferred from homology"/>
<evidence type="ECO:0000256" key="1">
    <source>
        <dbReference type="ARBA" id="ARBA00006594"/>
    </source>
</evidence>
<feature type="domain" description="ParB-like N-terminal" evidence="6">
    <location>
        <begin position="10"/>
        <end position="96"/>
    </location>
</feature>
<evidence type="ECO:0000259" key="6">
    <source>
        <dbReference type="SMART" id="SM00470"/>
    </source>
</evidence>
<keyword evidence="3 7" id="KW-0808">Transferase</keyword>
<dbReference type="EMBL" id="MN990730">
    <property type="protein sequence ID" value="QIM10463.1"/>
    <property type="molecule type" value="Genomic_DNA"/>
</dbReference>
<dbReference type="PIRSF" id="PIRSF036758">
    <property type="entry name" value="Aden_M_ParB"/>
    <property type="match status" value="1"/>
</dbReference>
<dbReference type="Gene3D" id="3.40.50.150">
    <property type="entry name" value="Vaccinia Virus protein VP39"/>
    <property type="match status" value="1"/>
</dbReference>
<dbReference type="PANTHER" id="PTHR33375">
    <property type="entry name" value="CHROMOSOME-PARTITIONING PROTEIN PARB-RELATED"/>
    <property type="match status" value="1"/>
</dbReference>
<dbReference type="Pfam" id="PF01555">
    <property type="entry name" value="N6_N4_Mtase"/>
    <property type="match status" value="1"/>
</dbReference>
<dbReference type="InterPro" id="IPR050336">
    <property type="entry name" value="Chromosome_partition/occlusion"/>
</dbReference>
<dbReference type="InterPro" id="IPR002941">
    <property type="entry name" value="DNA_methylase_N4/N6"/>
</dbReference>
<dbReference type="SUPFAM" id="SSF53335">
    <property type="entry name" value="S-adenosyl-L-methionine-dependent methyltransferases"/>
    <property type="match status" value="1"/>
</dbReference>